<evidence type="ECO:0000256" key="2">
    <source>
        <dbReference type="ARBA" id="ARBA00022723"/>
    </source>
</evidence>
<reference evidence="7" key="1">
    <citation type="journal article" date="2019" name="Int. J. Syst. Evol. Microbiol.">
        <title>The Global Catalogue of Microorganisms (GCM) 10K type strain sequencing project: providing services to taxonomists for standard genome sequencing and annotation.</title>
        <authorList>
            <consortium name="The Broad Institute Genomics Platform"/>
            <consortium name="The Broad Institute Genome Sequencing Center for Infectious Disease"/>
            <person name="Wu L."/>
            <person name="Ma J."/>
        </authorList>
    </citation>
    <scope>NUCLEOTIDE SEQUENCE [LARGE SCALE GENOMIC DNA]</scope>
    <source>
        <strain evidence="7">JCM 19134</strain>
    </source>
</reference>
<evidence type="ECO:0000259" key="5">
    <source>
        <dbReference type="PROSITE" id="PS51007"/>
    </source>
</evidence>
<dbReference type="Gene3D" id="1.10.760.10">
    <property type="entry name" value="Cytochrome c-like domain"/>
    <property type="match status" value="1"/>
</dbReference>
<dbReference type="InterPro" id="IPR036909">
    <property type="entry name" value="Cyt_c-like_dom_sf"/>
</dbReference>
<dbReference type="GO" id="GO:0046872">
    <property type="term" value="F:metal ion binding"/>
    <property type="evidence" value="ECO:0007669"/>
    <property type="project" value="UniProtKB-KW"/>
</dbReference>
<keyword evidence="7" id="KW-1185">Reference proteome</keyword>
<dbReference type="AlphaFoldDB" id="A0AAV3TYD1"/>
<dbReference type="InterPro" id="IPR009056">
    <property type="entry name" value="Cyt_c-like_dom"/>
</dbReference>
<dbReference type="InterPro" id="IPR051395">
    <property type="entry name" value="Cytochrome_c_Peroxidase/MauG"/>
</dbReference>
<evidence type="ECO:0000313" key="6">
    <source>
        <dbReference type="EMBL" id="GAA4934141.1"/>
    </source>
</evidence>
<keyword evidence="3 4" id="KW-0408">Iron</keyword>
<evidence type="ECO:0000256" key="3">
    <source>
        <dbReference type="ARBA" id="ARBA00023004"/>
    </source>
</evidence>
<dbReference type="PANTHER" id="PTHR30600:SF4">
    <property type="entry name" value="CYTOCHROME C DOMAIN-CONTAINING PROTEIN"/>
    <property type="match status" value="1"/>
</dbReference>
<dbReference type="InterPro" id="IPR010538">
    <property type="entry name" value="DHOR"/>
</dbReference>
<evidence type="ECO:0000313" key="7">
    <source>
        <dbReference type="Proteomes" id="UP001409585"/>
    </source>
</evidence>
<dbReference type="PANTHER" id="PTHR30600">
    <property type="entry name" value="CYTOCHROME C PEROXIDASE-RELATED"/>
    <property type="match status" value="1"/>
</dbReference>
<dbReference type="SUPFAM" id="SSF46626">
    <property type="entry name" value="Cytochrome c"/>
    <property type="match status" value="1"/>
</dbReference>
<name>A0AAV3TYD1_9ALTE</name>
<dbReference type="PROSITE" id="PS51007">
    <property type="entry name" value="CYTC"/>
    <property type="match status" value="1"/>
</dbReference>
<dbReference type="GO" id="GO:0009055">
    <property type="term" value="F:electron transfer activity"/>
    <property type="evidence" value="ECO:0007669"/>
    <property type="project" value="InterPro"/>
</dbReference>
<organism evidence="6 7">
    <name type="scientific">Halioxenophilus aromaticivorans</name>
    <dbReference type="NCBI Taxonomy" id="1306992"/>
    <lineage>
        <taxon>Bacteria</taxon>
        <taxon>Pseudomonadati</taxon>
        <taxon>Pseudomonadota</taxon>
        <taxon>Gammaproteobacteria</taxon>
        <taxon>Alteromonadales</taxon>
        <taxon>Alteromonadaceae</taxon>
        <taxon>Halioxenophilus</taxon>
    </lineage>
</organism>
<accession>A0AAV3TYD1</accession>
<comment type="caution">
    <text evidence="6">The sequence shown here is derived from an EMBL/GenBank/DDBJ whole genome shotgun (WGS) entry which is preliminary data.</text>
</comment>
<evidence type="ECO:0000256" key="4">
    <source>
        <dbReference type="PROSITE-ProRule" id="PRU00433"/>
    </source>
</evidence>
<dbReference type="Proteomes" id="UP001409585">
    <property type="component" value="Unassembled WGS sequence"/>
</dbReference>
<dbReference type="PIRSF" id="PIRSF028099">
    <property type="entry name" value="DUF1111"/>
    <property type="match status" value="1"/>
</dbReference>
<protein>
    <submittedName>
        <fullName evidence="6">Di-heme oxidoredictase family protein</fullName>
    </submittedName>
</protein>
<keyword evidence="2 4" id="KW-0479">Metal-binding</keyword>
<gene>
    <name evidence="6" type="ORF">GCM10025791_08680</name>
</gene>
<dbReference type="GO" id="GO:0020037">
    <property type="term" value="F:heme binding"/>
    <property type="evidence" value="ECO:0007669"/>
    <property type="project" value="InterPro"/>
</dbReference>
<keyword evidence="1 4" id="KW-0349">Heme</keyword>
<feature type="domain" description="Cytochrome c" evidence="5">
    <location>
        <begin position="359"/>
        <end position="491"/>
    </location>
</feature>
<sequence length="491" mass="52238">MITVTTAKTHSPNRYLAKSLLHGTTVIGFTLLSAMIAGCGGKPNTAAKAAPLAIEIPAQLGGDNSVNVQSSNAFSLPSAAMPLTQKINFSVGNSFFRNAWVIAPASTAARDGLGPLFNTNGCQNCHIKDGRGHLPQNDDDNAVSMLVRLSVAGEPESASDGAIGHPVYGGQLQDFAIPGHQPEAKIGFDYEFQTVTLTGGEQVELRKPILRLSDFSDEPITDATLTSVRIAPPVIGLGYLEALSDSQILAQADPSDENKDGISGKAAQVWDVAQATLTLGRFGWKAEQPSLKQQNAAAFAGDMGLTSPLSEIDDCTAAQAKCLEAANGGSPEVSDKILNLVTFYTSNLAVPARRSIDDPAVQTGEVLFQTIGCASCHTPKWQVGEVADMPWLGNQTIYPFTDMLLHDMGEGLSDGRKVFNAEGQEWRTQPLWGIGLTATINNEFGYLHDGRARTLQEAIIWHGGEAKASRDEFKALSAAERAQLMAFLNSL</sequence>
<dbReference type="Pfam" id="PF06537">
    <property type="entry name" value="DHOR"/>
    <property type="match status" value="2"/>
</dbReference>
<proteinExistence type="predicted"/>
<evidence type="ECO:0000256" key="1">
    <source>
        <dbReference type="ARBA" id="ARBA00022617"/>
    </source>
</evidence>
<dbReference type="EMBL" id="BAABLX010000007">
    <property type="protein sequence ID" value="GAA4934141.1"/>
    <property type="molecule type" value="Genomic_DNA"/>
</dbReference>
<dbReference type="GO" id="GO:0004130">
    <property type="term" value="F:cytochrome-c peroxidase activity"/>
    <property type="evidence" value="ECO:0007669"/>
    <property type="project" value="TreeGrafter"/>
</dbReference>